<gene>
    <name evidence="6" type="ORF">S01H1_36554</name>
</gene>
<evidence type="ECO:0000256" key="2">
    <source>
        <dbReference type="ARBA" id="ARBA00022741"/>
    </source>
</evidence>
<sequence>FGVNINKNFKNLEIDLAIIAIPGQFIPLLLEDLGSRGVKSAVIISAGFSEVGNIKEEKEIKNIAEKHRMRIIGPNCAGIMNTECNLFASIEVRALSGETAFITQSGALGGAVLMMAEELGFGFSKFVSYGNRCDVDEVDLIKYLEDDPQTKVIALYIEGLEEGRRFLAQAKKTVLKKPIIAIKAGKSKAGMRATSSHTGSLAGEDKIYDAAFKQTGILRVEGVEEMFDLCRGLIHYPKIKGNKIGVITNSGGPAVLTTDKLEELGLEVLE</sequence>
<comment type="caution">
    <text evidence="6">The sequence shown here is derived from an EMBL/GenBank/DDBJ whole genome shotgun (WGS) entry which is preliminary data.</text>
</comment>
<dbReference type="PANTHER" id="PTHR43334:SF2">
    <property type="entry name" value="ACETATE--COA LIGASE [ADP-FORMING]"/>
    <property type="match status" value="1"/>
</dbReference>
<feature type="non-terminal residue" evidence="6">
    <location>
        <position position="270"/>
    </location>
</feature>
<dbReference type="SUPFAM" id="SSF51735">
    <property type="entry name" value="NAD(P)-binding Rossmann-fold domains"/>
    <property type="match status" value="1"/>
</dbReference>
<dbReference type="InterPro" id="IPR016102">
    <property type="entry name" value="Succinyl-CoA_synth-like"/>
</dbReference>
<accession>X0V1V4</accession>
<evidence type="ECO:0000259" key="5">
    <source>
        <dbReference type="Pfam" id="PF13607"/>
    </source>
</evidence>
<evidence type="ECO:0000256" key="3">
    <source>
        <dbReference type="ARBA" id="ARBA00022840"/>
    </source>
</evidence>
<feature type="non-terminal residue" evidence="6">
    <location>
        <position position="1"/>
    </location>
</feature>
<organism evidence="6">
    <name type="scientific">marine sediment metagenome</name>
    <dbReference type="NCBI Taxonomy" id="412755"/>
    <lineage>
        <taxon>unclassified sequences</taxon>
        <taxon>metagenomes</taxon>
        <taxon>ecological metagenomes</taxon>
    </lineage>
</organism>
<dbReference type="AlphaFoldDB" id="X0V1V4"/>
<dbReference type="EMBL" id="BARS01022909">
    <property type="protein sequence ID" value="GAG05417.1"/>
    <property type="molecule type" value="Genomic_DNA"/>
</dbReference>
<dbReference type="GO" id="GO:0005524">
    <property type="term" value="F:ATP binding"/>
    <property type="evidence" value="ECO:0007669"/>
    <property type="project" value="UniProtKB-KW"/>
</dbReference>
<evidence type="ECO:0000313" key="6">
    <source>
        <dbReference type="EMBL" id="GAG05417.1"/>
    </source>
</evidence>
<evidence type="ECO:0008006" key="7">
    <source>
        <dbReference type="Google" id="ProtNLM"/>
    </source>
</evidence>
<dbReference type="PANTHER" id="PTHR43334">
    <property type="entry name" value="ACETATE--COA LIGASE [ADP-FORMING]"/>
    <property type="match status" value="1"/>
</dbReference>
<reference evidence="6" key="1">
    <citation type="journal article" date="2014" name="Front. Microbiol.">
        <title>High frequency of phylogenetically diverse reductive dehalogenase-homologous genes in deep subseafloor sedimentary metagenomes.</title>
        <authorList>
            <person name="Kawai M."/>
            <person name="Futagami T."/>
            <person name="Toyoda A."/>
            <person name="Takaki Y."/>
            <person name="Nishi S."/>
            <person name="Hori S."/>
            <person name="Arai W."/>
            <person name="Tsubouchi T."/>
            <person name="Morono Y."/>
            <person name="Uchiyama I."/>
            <person name="Ito T."/>
            <person name="Fujiyama A."/>
            <person name="Inagaki F."/>
            <person name="Takami H."/>
        </authorList>
    </citation>
    <scope>NUCLEOTIDE SEQUENCE</scope>
    <source>
        <strain evidence="6">Expedition CK06-06</strain>
    </source>
</reference>
<proteinExistence type="predicted"/>
<evidence type="ECO:0000256" key="1">
    <source>
        <dbReference type="ARBA" id="ARBA00022598"/>
    </source>
</evidence>
<dbReference type="InterPro" id="IPR051538">
    <property type="entry name" value="Acyl-CoA_Synth/Transferase"/>
</dbReference>
<dbReference type="InterPro" id="IPR003781">
    <property type="entry name" value="CoA-bd"/>
</dbReference>
<name>X0V1V4_9ZZZZ</name>
<dbReference type="SUPFAM" id="SSF52210">
    <property type="entry name" value="Succinyl-CoA synthetase domains"/>
    <property type="match status" value="2"/>
</dbReference>
<dbReference type="Pfam" id="PF13380">
    <property type="entry name" value="CoA_binding_2"/>
    <property type="match status" value="1"/>
</dbReference>
<dbReference type="InterPro" id="IPR032875">
    <property type="entry name" value="Succ_CoA_lig_flav_dom"/>
</dbReference>
<dbReference type="Gene3D" id="3.40.50.720">
    <property type="entry name" value="NAD(P)-binding Rossmann-like Domain"/>
    <property type="match status" value="1"/>
</dbReference>
<dbReference type="InterPro" id="IPR036291">
    <property type="entry name" value="NAD(P)-bd_dom_sf"/>
</dbReference>
<feature type="domain" description="CoA-binding" evidence="4">
    <location>
        <begin position="12"/>
        <end position="81"/>
    </location>
</feature>
<keyword evidence="2" id="KW-0547">Nucleotide-binding</keyword>
<evidence type="ECO:0000259" key="4">
    <source>
        <dbReference type="Pfam" id="PF13380"/>
    </source>
</evidence>
<dbReference type="Gene3D" id="3.40.50.261">
    <property type="entry name" value="Succinyl-CoA synthetase domains"/>
    <property type="match status" value="2"/>
</dbReference>
<dbReference type="GO" id="GO:0016874">
    <property type="term" value="F:ligase activity"/>
    <property type="evidence" value="ECO:0007669"/>
    <property type="project" value="UniProtKB-KW"/>
</dbReference>
<feature type="domain" description="Succinyl-CoA synthetase-like flavodoxin" evidence="5">
    <location>
        <begin position="97"/>
        <end position="231"/>
    </location>
</feature>
<dbReference type="Pfam" id="PF13607">
    <property type="entry name" value="Succ_CoA_lig"/>
    <property type="match status" value="1"/>
</dbReference>
<keyword evidence="3" id="KW-0067">ATP-binding</keyword>
<protein>
    <recommendedName>
        <fullName evidence="7">CoA-binding domain-containing protein</fullName>
    </recommendedName>
</protein>
<keyword evidence="1" id="KW-0436">Ligase</keyword>